<comment type="cofactor">
    <cofactor evidence="1">
        <name>Zn(2+)</name>
        <dbReference type="ChEBI" id="CHEBI:29105"/>
    </cofactor>
</comment>
<keyword evidence="11 13" id="KW-0472">Membrane</keyword>
<dbReference type="EC" id="3.4.24.-" evidence="15"/>
<evidence type="ECO:0000256" key="10">
    <source>
        <dbReference type="ARBA" id="ARBA00023049"/>
    </source>
</evidence>
<keyword evidence="10" id="KW-0482">Metalloprotease</keyword>
<protein>
    <submittedName>
        <fullName evidence="15">M50 family metallopeptidase</fullName>
        <ecNumber evidence="15">3.4.24.-</ecNumber>
    </submittedName>
</protein>
<feature type="transmembrane region" description="Helical" evidence="13">
    <location>
        <begin position="12"/>
        <end position="39"/>
    </location>
</feature>
<keyword evidence="8" id="KW-0862">Zinc</keyword>
<dbReference type="SUPFAM" id="SSF54631">
    <property type="entry name" value="CBS-domain pair"/>
    <property type="match status" value="1"/>
</dbReference>
<evidence type="ECO:0000256" key="11">
    <source>
        <dbReference type="ARBA" id="ARBA00023136"/>
    </source>
</evidence>
<dbReference type="InterPro" id="IPR046342">
    <property type="entry name" value="CBS_dom_sf"/>
</dbReference>
<name>A0ABW3S289_9BACL</name>
<comment type="subcellular location">
    <subcellularLocation>
        <location evidence="2">Membrane</location>
        <topology evidence="2">Multi-pass membrane protein</topology>
    </subcellularLocation>
</comment>
<dbReference type="InterPro" id="IPR000644">
    <property type="entry name" value="CBS_dom"/>
</dbReference>
<dbReference type="PANTHER" id="PTHR39188">
    <property type="entry name" value="MEMBRANE-ASSOCIATED ZINC METALLOPROTEASE M50B"/>
    <property type="match status" value="1"/>
</dbReference>
<evidence type="ECO:0000256" key="13">
    <source>
        <dbReference type="SAM" id="Phobius"/>
    </source>
</evidence>
<evidence type="ECO:0000259" key="14">
    <source>
        <dbReference type="PROSITE" id="PS51371"/>
    </source>
</evidence>
<feature type="transmembrane region" description="Helical" evidence="13">
    <location>
        <begin position="112"/>
        <end position="132"/>
    </location>
</feature>
<dbReference type="EMBL" id="JBHTLM010000019">
    <property type="protein sequence ID" value="MFD1178664.1"/>
    <property type="molecule type" value="Genomic_DNA"/>
</dbReference>
<evidence type="ECO:0000313" key="16">
    <source>
        <dbReference type="Proteomes" id="UP001597262"/>
    </source>
</evidence>
<comment type="similarity">
    <text evidence="3">Belongs to the peptidase M50B family.</text>
</comment>
<evidence type="ECO:0000256" key="4">
    <source>
        <dbReference type="ARBA" id="ARBA00022670"/>
    </source>
</evidence>
<keyword evidence="6" id="KW-0479">Metal-binding</keyword>
<keyword evidence="5 13" id="KW-0812">Transmembrane</keyword>
<dbReference type="CDD" id="cd06161">
    <property type="entry name" value="S2P-M50_SpoIVFB"/>
    <property type="match status" value="1"/>
</dbReference>
<feature type="domain" description="CBS" evidence="14">
    <location>
        <begin position="221"/>
        <end position="284"/>
    </location>
</feature>
<gene>
    <name evidence="15" type="ORF">ACFQ3W_20520</name>
</gene>
<evidence type="ECO:0000256" key="12">
    <source>
        <dbReference type="PROSITE-ProRule" id="PRU00703"/>
    </source>
</evidence>
<dbReference type="InterPro" id="IPR008915">
    <property type="entry name" value="Peptidase_M50"/>
</dbReference>
<proteinExistence type="inferred from homology"/>
<feature type="transmembrane region" description="Helical" evidence="13">
    <location>
        <begin position="51"/>
        <end position="70"/>
    </location>
</feature>
<evidence type="ECO:0000256" key="1">
    <source>
        <dbReference type="ARBA" id="ARBA00001947"/>
    </source>
</evidence>
<feature type="transmembrane region" description="Helical" evidence="13">
    <location>
        <begin position="153"/>
        <end position="174"/>
    </location>
</feature>
<dbReference type="GO" id="GO:0016787">
    <property type="term" value="F:hydrolase activity"/>
    <property type="evidence" value="ECO:0007669"/>
    <property type="project" value="UniProtKB-KW"/>
</dbReference>
<dbReference type="RefSeq" id="WP_379321105.1">
    <property type="nucleotide sequence ID" value="NZ_JBHTLM010000019.1"/>
</dbReference>
<sequence length="285" mass="31957">MIKWRGITVTFHPFFVIIMLTSVLTGHFLELLALFAIVFVHELGHVAAARWFGITVLSVQMLPFGGVAVMEDTGYVTAGREMAIALAGPFQNLVLIGASWLLHAAGFWDGPFLAYFIQSNMIIALFNLLPILPLDGGKICQSICSILLPYHSTLVWSLRISLVFSTLLLAYAVVPVLLNFGGLQFNLLLVGSFLLYSNLMDYRNIPYRFLRFLMNRDKSFMRHLVGGSLAQPIVAEKSKPLDHILRLFKREKYHFIYVMNHQGNVVAVVPEQRVISSYLRGNPGA</sequence>
<evidence type="ECO:0000256" key="5">
    <source>
        <dbReference type="ARBA" id="ARBA00022692"/>
    </source>
</evidence>
<keyword evidence="7 15" id="KW-0378">Hydrolase</keyword>
<keyword evidence="16" id="KW-1185">Reference proteome</keyword>
<dbReference type="PROSITE" id="PS51371">
    <property type="entry name" value="CBS"/>
    <property type="match status" value="1"/>
</dbReference>
<keyword evidence="12" id="KW-0129">CBS domain</keyword>
<dbReference type="PANTHER" id="PTHR39188:SF3">
    <property type="entry name" value="STAGE IV SPORULATION PROTEIN FB"/>
    <property type="match status" value="1"/>
</dbReference>
<evidence type="ECO:0000256" key="8">
    <source>
        <dbReference type="ARBA" id="ARBA00022833"/>
    </source>
</evidence>
<reference evidence="16" key="1">
    <citation type="journal article" date="2019" name="Int. J. Syst. Evol. Microbiol.">
        <title>The Global Catalogue of Microorganisms (GCM) 10K type strain sequencing project: providing services to taxonomists for standard genome sequencing and annotation.</title>
        <authorList>
            <consortium name="The Broad Institute Genomics Platform"/>
            <consortium name="The Broad Institute Genome Sequencing Center for Infectious Disease"/>
            <person name="Wu L."/>
            <person name="Ma J."/>
        </authorList>
    </citation>
    <scope>NUCLEOTIDE SEQUENCE [LARGE SCALE GENOMIC DNA]</scope>
    <source>
        <strain evidence="16">CCUG 59189</strain>
    </source>
</reference>
<keyword evidence="4" id="KW-0645">Protease</keyword>
<evidence type="ECO:0000256" key="7">
    <source>
        <dbReference type="ARBA" id="ARBA00022801"/>
    </source>
</evidence>
<evidence type="ECO:0000256" key="2">
    <source>
        <dbReference type="ARBA" id="ARBA00004141"/>
    </source>
</evidence>
<evidence type="ECO:0000256" key="9">
    <source>
        <dbReference type="ARBA" id="ARBA00022989"/>
    </source>
</evidence>
<comment type="caution">
    <text evidence="15">The sequence shown here is derived from an EMBL/GenBank/DDBJ whole genome shotgun (WGS) entry which is preliminary data.</text>
</comment>
<evidence type="ECO:0000256" key="3">
    <source>
        <dbReference type="ARBA" id="ARBA00007931"/>
    </source>
</evidence>
<evidence type="ECO:0000313" key="15">
    <source>
        <dbReference type="EMBL" id="MFD1178664.1"/>
    </source>
</evidence>
<accession>A0ABW3S289</accession>
<feature type="transmembrane region" description="Helical" evidence="13">
    <location>
        <begin position="180"/>
        <end position="199"/>
    </location>
</feature>
<feature type="transmembrane region" description="Helical" evidence="13">
    <location>
        <begin position="82"/>
        <end position="106"/>
    </location>
</feature>
<keyword evidence="9 13" id="KW-1133">Transmembrane helix</keyword>
<evidence type="ECO:0000256" key="6">
    <source>
        <dbReference type="ARBA" id="ARBA00022723"/>
    </source>
</evidence>
<organism evidence="15 16">
    <name type="scientific">Paenibacillus puldeungensis</name>
    <dbReference type="NCBI Taxonomy" id="696536"/>
    <lineage>
        <taxon>Bacteria</taxon>
        <taxon>Bacillati</taxon>
        <taxon>Bacillota</taxon>
        <taxon>Bacilli</taxon>
        <taxon>Bacillales</taxon>
        <taxon>Paenibacillaceae</taxon>
        <taxon>Paenibacillus</taxon>
    </lineage>
</organism>
<dbReference type="Proteomes" id="UP001597262">
    <property type="component" value="Unassembled WGS sequence"/>
</dbReference>
<dbReference type="Pfam" id="PF02163">
    <property type="entry name" value="Peptidase_M50"/>
    <property type="match status" value="2"/>
</dbReference>